<dbReference type="RefSeq" id="WP_012375796.1">
    <property type="nucleotide sequence ID" value="NC_010571.1"/>
</dbReference>
<dbReference type="AlphaFoldDB" id="B1ZYU4"/>
<name>B1ZYU4_OPITP</name>
<feature type="domain" description="ThuA-like" evidence="1">
    <location>
        <begin position="5"/>
        <end position="222"/>
    </location>
</feature>
<protein>
    <recommendedName>
        <fullName evidence="1">ThuA-like domain-containing protein</fullName>
    </recommendedName>
</protein>
<dbReference type="eggNOG" id="COG4813">
    <property type="taxonomic scope" value="Bacteria"/>
</dbReference>
<evidence type="ECO:0000259" key="1">
    <source>
        <dbReference type="Pfam" id="PF06283"/>
    </source>
</evidence>
<evidence type="ECO:0000313" key="2">
    <source>
        <dbReference type="EMBL" id="ACB76267.1"/>
    </source>
</evidence>
<reference evidence="2 3" key="1">
    <citation type="journal article" date="2011" name="J. Bacteriol.">
        <title>Genome sequence of the verrucomicrobium Opitutus terrae PB90-1, an abundant inhabitant of rice paddy soil ecosystems.</title>
        <authorList>
            <person name="van Passel M.W."/>
            <person name="Kant R."/>
            <person name="Palva A."/>
            <person name="Copeland A."/>
            <person name="Lucas S."/>
            <person name="Lapidus A."/>
            <person name="Glavina del Rio T."/>
            <person name="Pitluck S."/>
            <person name="Goltsman E."/>
            <person name="Clum A."/>
            <person name="Sun H."/>
            <person name="Schmutz J."/>
            <person name="Larimer F.W."/>
            <person name="Land M.L."/>
            <person name="Hauser L."/>
            <person name="Kyrpides N."/>
            <person name="Mikhailova N."/>
            <person name="Richardson P.P."/>
            <person name="Janssen P.H."/>
            <person name="de Vos W.M."/>
            <person name="Smidt H."/>
        </authorList>
    </citation>
    <scope>NUCLEOTIDE SEQUENCE [LARGE SCALE GENOMIC DNA]</scope>
    <source>
        <strain evidence="3">DSM 11246 / JCM 15787 / PB90-1</strain>
    </source>
</reference>
<keyword evidence="3" id="KW-1185">Reference proteome</keyword>
<dbReference type="PIRSF" id="PIRSF030013">
    <property type="entry name" value="ThuA"/>
    <property type="match status" value="1"/>
</dbReference>
<evidence type="ECO:0000313" key="3">
    <source>
        <dbReference type="Proteomes" id="UP000007013"/>
    </source>
</evidence>
<dbReference type="InterPro" id="IPR029010">
    <property type="entry name" value="ThuA-like"/>
</dbReference>
<dbReference type="OrthoDB" id="252909at2"/>
<dbReference type="EMBL" id="CP001032">
    <property type="protein sequence ID" value="ACB76267.1"/>
    <property type="molecule type" value="Genomic_DNA"/>
</dbReference>
<dbReference type="KEGG" id="ote:Oter_2986"/>
<sequence length="247" mass="28099">MNPLRVVVWGENVHEHTSAKVNAVYPRGMHHAIAEGLRDLLPSAAITTATLQEPEHGLTEERLAATDVLTWWGHVAHDQVKDAIVDRVQKRVLEGMGLIVLHSAHFSKIFKRLMGTSCSLTWREADERERLWVCNPGHPIARGIDRSFELPAEEMYGEPFGVPAPEEQVFISWFEGGEVFRSGCCWRRGNGRIFYFQPGHETYPTYHDRNVRRVIANAVEWARPQGTWVDAVVNAKVPVEPIRARKH</sequence>
<organism evidence="2 3">
    <name type="scientific">Opitutus terrae (strain DSM 11246 / JCM 15787 / PB90-1)</name>
    <dbReference type="NCBI Taxonomy" id="452637"/>
    <lineage>
        <taxon>Bacteria</taxon>
        <taxon>Pseudomonadati</taxon>
        <taxon>Verrucomicrobiota</taxon>
        <taxon>Opitutia</taxon>
        <taxon>Opitutales</taxon>
        <taxon>Opitutaceae</taxon>
        <taxon>Opitutus</taxon>
    </lineage>
</organism>
<dbReference type="InterPro" id="IPR029062">
    <property type="entry name" value="Class_I_gatase-like"/>
</dbReference>
<dbReference type="InterPro" id="IPR009381">
    <property type="entry name" value="Trehalose_catabolism_ThuA_prok"/>
</dbReference>
<dbReference type="Gene3D" id="3.40.50.880">
    <property type="match status" value="1"/>
</dbReference>
<dbReference type="HOGENOM" id="CLU_084426_0_0_0"/>
<dbReference type="STRING" id="452637.Oter_2986"/>
<dbReference type="SUPFAM" id="SSF52317">
    <property type="entry name" value="Class I glutamine amidotransferase-like"/>
    <property type="match status" value="1"/>
</dbReference>
<proteinExistence type="predicted"/>
<dbReference type="Proteomes" id="UP000007013">
    <property type="component" value="Chromosome"/>
</dbReference>
<gene>
    <name evidence="2" type="ordered locus">Oter_2986</name>
</gene>
<dbReference type="Pfam" id="PF06283">
    <property type="entry name" value="ThuA"/>
    <property type="match status" value="1"/>
</dbReference>
<accession>B1ZYU4</accession>